<dbReference type="AlphaFoldDB" id="A0A927MWR0"/>
<gene>
    <name evidence="1" type="ORF">HEB94_001555</name>
</gene>
<protein>
    <submittedName>
        <fullName evidence="1">Uncharacterized protein</fullName>
    </submittedName>
</protein>
<keyword evidence="2" id="KW-1185">Reference proteome</keyword>
<reference evidence="1" key="1">
    <citation type="submission" date="2020-10" db="EMBL/GenBank/DDBJ databases">
        <title>Sequencing the genomes of 1000 actinobacteria strains.</title>
        <authorList>
            <person name="Klenk H.-P."/>
        </authorList>
    </citation>
    <scope>NUCLEOTIDE SEQUENCE</scope>
    <source>
        <strain evidence="1">DSM 45354</strain>
    </source>
</reference>
<comment type="caution">
    <text evidence="1">The sequence shown here is derived from an EMBL/GenBank/DDBJ whole genome shotgun (WGS) entry which is preliminary data.</text>
</comment>
<organism evidence="1 2">
    <name type="scientific">Actinopolymorpha pittospori</name>
    <dbReference type="NCBI Taxonomy" id="648752"/>
    <lineage>
        <taxon>Bacteria</taxon>
        <taxon>Bacillati</taxon>
        <taxon>Actinomycetota</taxon>
        <taxon>Actinomycetes</taxon>
        <taxon>Propionibacteriales</taxon>
        <taxon>Actinopolymorphaceae</taxon>
        <taxon>Actinopolymorpha</taxon>
    </lineage>
</organism>
<dbReference type="RefSeq" id="WP_192749197.1">
    <property type="nucleotide sequence ID" value="NZ_BAABJL010000017.1"/>
</dbReference>
<dbReference type="EMBL" id="JADBEM010000001">
    <property type="protein sequence ID" value="MBE1604707.1"/>
    <property type="molecule type" value="Genomic_DNA"/>
</dbReference>
<name>A0A927MWR0_9ACTN</name>
<evidence type="ECO:0000313" key="1">
    <source>
        <dbReference type="EMBL" id="MBE1604707.1"/>
    </source>
</evidence>
<dbReference type="Proteomes" id="UP000638648">
    <property type="component" value="Unassembled WGS sequence"/>
</dbReference>
<sequence length="111" mass="12243">MLQIGVTEYTFSLWEVRGQVRAYSARVSSAEIGPFDNTFAPPSKTAMAYMLWSAGLPYAHDREFAAQIRTWLSRQVEGGGTTVADVGGYTYKVDASEPQIFNLDVEAVTPE</sequence>
<evidence type="ECO:0000313" key="2">
    <source>
        <dbReference type="Proteomes" id="UP000638648"/>
    </source>
</evidence>
<proteinExistence type="predicted"/>
<accession>A0A927MWR0</accession>